<feature type="transmembrane region" description="Helical" evidence="6">
    <location>
        <begin position="433"/>
        <end position="454"/>
    </location>
</feature>
<proteinExistence type="evidence at transcript level"/>
<name>G3MI41_AMBMU</name>
<comment type="similarity">
    <text evidence="5">Belongs to the membrane-bound acyltransferase family. HHAT subfamily.</text>
</comment>
<keyword evidence="2 6" id="KW-0812">Transmembrane</keyword>
<dbReference type="InterPro" id="IPR051085">
    <property type="entry name" value="MB_O-acyltransferase"/>
</dbReference>
<dbReference type="GO" id="GO:0016020">
    <property type="term" value="C:membrane"/>
    <property type="evidence" value="ECO:0007669"/>
    <property type="project" value="UniProtKB-SubCell"/>
</dbReference>
<dbReference type="PANTHER" id="PTHR13285">
    <property type="entry name" value="ACYLTRANSFERASE"/>
    <property type="match status" value="1"/>
</dbReference>
<feature type="transmembrane region" description="Helical" evidence="6">
    <location>
        <begin position="51"/>
        <end position="69"/>
    </location>
</feature>
<protein>
    <recommendedName>
        <fullName evidence="8">Acyltransferase required for palmitoylation of hedgehog hh family of secreted signaling</fullName>
    </recommendedName>
</protein>
<feature type="transmembrane region" description="Helical" evidence="6">
    <location>
        <begin position="409"/>
        <end position="427"/>
    </location>
</feature>
<dbReference type="AlphaFoldDB" id="G3MI41"/>
<evidence type="ECO:0008006" key="8">
    <source>
        <dbReference type="Google" id="ProtNLM"/>
    </source>
</evidence>
<evidence type="ECO:0000256" key="2">
    <source>
        <dbReference type="ARBA" id="ARBA00022692"/>
    </source>
</evidence>
<organism evidence="7">
    <name type="scientific">Amblyomma maculatum</name>
    <name type="common">Gulf Coast tick</name>
    <dbReference type="NCBI Taxonomy" id="34609"/>
    <lineage>
        <taxon>Eukaryota</taxon>
        <taxon>Metazoa</taxon>
        <taxon>Ecdysozoa</taxon>
        <taxon>Arthropoda</taxon>
        <taxon>Chelicerata</taxon>
        <taxon>Arachnida</taxon>
        <taxon>Acari</taxon>
        <taxon>Parasitiformes</taxon>
        <taxon>Ixodida</taxon>
        <taxon>Ixodoidea</taxon>
        <taxon>Ixodidae</taxon>
        <taxon>Amblyomminae</taxon>
        <taxon>Amblyomma</taxon>
    </lineage>
</organism>
<dbReference type="EMBL" id="JO841542">
    <property type="protein sequence ID" value="AEO33159.1"/>
    <property type="molecule type" value="mRNA"/>
</dbReference>
<feature type="transmembrane region" description="Helical" evidence="6">
    <location>
        <begin position="206"/>
        <end position="228"/>
    </location>
</feature>
<accession>G3MI41</accession>
<feature type="transmembrane region" description="Helical" evidence="6">
    <location>
        <begin position="331"/>
        <end position="350"/>
    </location>
</feature>
<comment type="subcellular location">
    <subcellularLocation>
        <location evidence="1">Membrane</location>
        <topology evidence="1">Multi-pass membrane protein</topology>
    </subcellularLocation>
</comment>
<evidence type="ECO:0000256" key="3">
    <source>
        <dbReference type="ARBA" id="ARBA00022989"/>
    </source>
</evidence>
<feature type="non-terminal residue" evidence="7">
    <location>
        <position position="1"/>
    </location>
</feature>
<reference evidence="7" key="1">
    <citation type="journal article" date="2011" name="PLoS ONE">
        <title>A deep insight into the sialotranscriptome of the gulf coast tick, Amblyomma maculatum.</title>
        <authorList>
            <person name="Karim S."/>
            <person name="Singh P."/>
            <person name="Ribeiro J.M."/>
        </authorList>
    </citation>
    <scope>NUCLEOTIDE SEQUENCE</scope>
    <source>
        <tissue evidence="7">Salivary gland</tissue>
    </source>
</reference>
<feature type="transmembrane region" description="Helical" evidence="6">
    <location>
        <begin position="475"/>
        <end position="497"/>
    </location>
</feature>
<evidence type="ECO:0000256" key="1">
    <source>
        <dbReference type="ARBA" id="ARBA00004141"/>
    </source>
</evidence>
<evidence type="ECO:0000313" key="7">
    <source>
        <dbReference type="EMBL" id="AEO33159.1"/>
    </source>
</evidence>
<feature type="transmembrane region" description="Helical" evidence="6">
    <location>
        <begin position="146"/>
        <end position="169"/>
    </location>
</feature>
<evidence type="ECO:0000256" key="5">
    <source>
        <dbReference type="ARBA" id="ARBA00038268"/>
    </source>
</evidence>
<sequence>CIPRLTRKFRGFAHVGQNGCRFDGCGSGKERDISAKREYGKRRWRWDLEKAIHWTVTIAGVAYAMWCFATNEQSAALPRSMRYTFARSPYGLKSPQDMSNWGWRTTKFVARKGWKWYLLHPVLARLTANFAPSLLPVFYATYSSMFVAWLFGWEVLVLFLGQHAAFYAVTWFRKPILCYAVAFAIHFQKFVIPYEWEEYMYPKYGIMPYRAAFVTFHWNLMRGISFSLEFIRSQRAKKDESCRQNWPPYWKTLAYSFYLPTVYMGPPQNYDDFLVQMNKPRPSCTLLEIASCVGRILRSGAHYLLMELMTHYLYSAAISKQSMVVATLDPTSIVGLALALLFSFYVRYFFTYGFPGALGRAEGFDVPPPGKCIARMSRCSSFWRHFDRGMHLWIRRYIYEPVVGEGKRFVRLILGAAVAFTFTWAWHSMLTRDAIWCSLSVLGITLEVLVVEIRKWQPIRNLESRYLASPHRMRVVTALIGAPQFMLTICACLFHLAELDTILVICRKTVTGFPFPLVPVLAVLYCACHAAMDAEEWEESAATRRKQLPHKLLTK</sequence>
<keyword evidence="4 6" id="KW-0472">Membrane</keyword>
<evidence type="ECO:0000256" key="6">
    <source>
        <dbReference type="SAM" id="Phobius"/>
    </source>
</evidence>
<dbReference type="GO" id="GO:0016409">
    <property type="term" value="F:palmitoyltransferase activity"/>
    <property type="evidence" value="ECO:0007669"/>
    <property type="project" value="TreeGrafter"/>
</dbReference>
<keyword evidence="3 6" id="KW-1133">Transmembrane helix</keyword>
<dbReference type="PANTHER" id="PTHR13285:SF18">
    <property type="entry name" value="PROTEIN-CYSTEINE N-PALMITOYLTRANSFERASE RASP"/>
    <property type="match status" value="1"/>
</dbReference>
<dbReference type="GO" id="GO:0005783">
    <property type="term" value="C:endoplasmic reticulum"/>
    <property type="evidence" value="ECO:0007669"/>
    <property type="project" value="TreeGrafter"/>
</dbReference>
<dbReference type="Pfam" id="PF03062">
    <property type="entry name" value="MBOAT"/>
    <property type="match status" value="1"/>
</dbReference>
<dbReference type="InterPro" id="IPR004299">
    <property type="entry name" value="MBOAT_fam"/>
</dbReference>
<evidence type="ECO:0000256" key="4">
    <source>
        <dbReference type="ARBA" id="ARBA00023136"/>
    </source>
</evidence>